<comment type="caution">
    <text evidence="7">The sequence shown here is derived from an EMBL/GenBank/DDBJ whole genome shotgun (WGS) entry which is preliminary data.</text>
</comment>
<dbReference type="OrthoDB" id="9808843at2"/>
<dbReference type="InterPro" id="IPR000792">
    <property type="entry name" value="Tscrpt_reg_LuxR_C"/>
</dbReference>
<keyword evidence="8" id="KW-1185">Reference proteome</keyword>
<dbReference type="Gene3D" id="3.40.50.2300">
    <property type="match status" value="1"/>
</dbReference>
<keyword evidence="2" id="KW-0238">DNA-binding</keyword>
<proteinExistence type="predicted"/>
<dbReference type="PRINTS" id="PR00038">
    <property type="entry name" value="HTHLUXR"/>
</dbReference>
<comment type="caution">
    <text evidence="4">Lacks conserved residue(s) required for the propagation of feature annotation.</text>
</comment>
<organism evidence="7 8">
    <name type="scientific">Pseudokineococcus lusitanus</name>
    <dbReference type="NCBI Taxonomy" id="763993"/>
    <lineage>
        <taxon>Bacteria</taxon>
        <taxon>Bacillati</taxon>
        <taxon>Actinomycetota</taxon>
        <taxon>Actinomycetes</taxon>
        <taxon>Kineosporiales</taxon>
        <taxon>Kineosporiaceae</taxon>
        <taxon>Pseudokineococcus</taxon>
    </lineage>
</organism>
<dbReference type="EMBL" id="RJKN01000004">
    <property type="protein sequence ID" value="ROP43163.1"/>
    <property type="molecule type" value="Genomic_DNA"/>
</dbReference>
<dbReference type="PROSITE" id="PS00622">
    <property type="entry name" value="HTH_LUXR_1"/>
    <property type="match status" value="1"/>
</dbReference>
<evidence type="ECO:0000256" key="2">
    <source>
        <dbReference type="ARBA" id="ARBA00023125"/>
    </source>
</evidence>
<evidence type="ECO:0000256" key="4">
    <source>
        <dbReference type="PROSITE-ProRule" id="PRU00169"/>
    </source>
</evidence>
<dbReference type="GO" id="GO:0003677">
    <property type="term" value="F:DNA binding"/>
    <property type="evidence" value="ECO:0007669"/>
    <property type="project" value="UniProtKB-KW"/>
</dbReference>
<keyword evidence="3" id="KW-0804">Transcription</keyword>
<evidence type="ECO:0000256" key="3">
    <source>
        <dbReference type="ARBA" id="ARBA00023163"/>
    </source>
</evidence>
<evidence type="ECO:0000256" key="1">
    <source>
        <dbReference type="ARBA" id="ARBA00023015"/>
    </source>
</evidence>
<sequence length="199" mass="20488">MSSVLVCDDVLPAREALRRQVGSVPGVSRAAVATGGGAMARTAPTGPPDVVLLACSDVRAAEHVRSWMQARPTTAVVAVVAPGDGDVAGAAMAAGACAVVVREPSTPELTAVLHHALAVSDARRAAVAAHASEDVPVLTEREHQVLAGMSRGRSNGEIGKELFLSEDTVKTHARRLFRKLGAADRAHAVAIGFRAGLVR</sequence>
<dbReference type="PANTHER" id="PTHR44688">
    <property type="entry name" value="DNA-BINDING TRANSCRIPTIONAL ACTIVATOR DEVR_DOSR"/>
    <property type="match status" value="1"/>
</dbReference>
<dbReference type="InParanoid" id="A0A3N1HKV5"/>
<dbReference type="PANTHER" id="PTHR44688:SF16">
    <property type="entry name" value="DNA-BINDING TRANSCRIPTIONAL ACTIVATOR DEVR_DOSR"/>
    <property type="match status" value="1"/>
</dbReference>
<evidence type="ECO:0000313" key="7">
    <source>
        <dbReference type="EMBL" id="ROP43163.1"/>
    </source>
</evidence>
<dbReference type="Gene3D" id="1.10.10.10">
    <property type="entry name" value="Winged helix-like DNA-binding domain superfamily/Winged helix DNA-binding domain"/>
    <property type="match status" value="1"/>
</dbReference>
<dbReference type="CDD" id="cd06170">
    <property type="entry name" value="LuxR_C_like"/>
    <property type="match status" value="1"/>
</dbReference>
<dbReference type="RefSeq" id="WP_123379861.1">
    <property type="nucleotide sequence ID" value="NZ_RJKN01000004.1"/>
</dbReference>
<dbReference type="GO" id="GO:0000160">
    <property type="term" value="P:phosphorelay signal transduction system"/>
    <property type="evidence" value="ECO:0007669"/>
    <property type="project" value="InterPro"/>
</dbReference>
<dbReference type="Pfam" id="PF00196">
    <property type="entry name" value="GerE"/>
    <property type="match status" value="1"/>
</dbReference>
<feature type="domain" description="Response regulatory" evidence="6">
    <location>
        <begin position="3"/>
        <end position="117"/>
    </location>
</feature>
<evidence type="ECO:0000259" key="6">
    <source>
        <dbReference type="PROSITE" id="PS50110"/>
    </source>
</evidence>
<keyword evidence="1" id="KW-0805">Transcription regulation</keyword>
<evidence type="ECO:0000313" key="8">
    <source>
        <dbReference type="Proteomes" id="UP000276232"/>
    </source>
</evidence>
<reference evidence="7 8" key="1">
    <citation type="journal article" date="2015" name="Stand. Genomic Sci.">
        <title>Genomic Encyclopedia of Bacterial and Archaeal Type Strains, Phase III: the genomes of soil and plant-associated and newly described type strains.</title>
        <authorList>
            <person name="Whitman W.B."/>
            <person name="Woyke T."/>
            <person name="Klenk H.P."/>
            <person name="Zhou Y."/>
            <person name="Lilburn T.G."/>
            <person name="Beck B.J."/>
            <person name="De Vos P."/>
            <person name="Vandamme P."/>
            <person name="Eisen J.A."/>
            <person name="Garrity G."/>
            <person name="Hugenholtz P."/>
            <person name="Kyrpides N.C."/>
        </authorList>
    </citation>
    <scope>NUCLEOTIDE SEQUENCE [LARGE SCALE GENOMIC DNA]</scope>
    <source>
        <strain evidence="7 8">CECT 7306</strain>
    </source>
</reference>
<evidence type="ECO:0000259" key="5">
    <source>
        <dbReference type="PROSITE" id="PS50043"/>
    </source>
</evidence>
<dbReference type="InterPro" id="IPR011006">
    <property type="entry name" value="CheY-like_superfamily"/>
</dbReference>
<feature type="domain" description="HTH luxR-type" evidence="5">
    <location>
        <begin position="131"/>
        <end position="196"/>
    </location>
</feature>
<gene>
    <name evidence="7" type="ORF">EDC03_1759</name>
</gene>
<protein>
    <submittedName>
        <fullName evidence="7">LuxR family two component transcriptional regulator</fullName>
    </submittedName>
</protein>
<dbReference type="Proteomes" id="UP000276232">
    <property type="component" value="Unassembled WGS sequence"/>
</dbReference>
<dbReference type="PROSITE" id="PS50110">
    <property type="entry name" value="RESPONSE_REGULATORY"/>
    <property type="match status" value="1"/>
</dbReference>
<accession>A0A3N1HKV5</accession>
<dbReference type="PROSITE" id="PS50043">
    <property type="entry name" value="HTH_LUXR_2"/>
    <property type="match status" value="1"/>
</dbReference>
<dbReference type="SUPFAM" id="SSF46894">
    <property type="entry name" value="C-terminal effector domain of the bipartite response regulators"/>
    <property type="match status" value="1"/>
</dbReference>
<dbReference type="GO" id="GO:0006355">
    <property type="term" value="P:regulation of DNA-templated transcription"/>
    <property type="evidence" value="ECO:0007669"/>
    <property type="project" value="InterPro"/>
</dbReference>
<dbReference type="SMART" id="SM00421">
    <property type="entry name" value="HTH_LUXR"/>
    <property type="match status" value="1"/>
</dbReference>
<dbReference type="InterPro" id="IPR001789">
    <property type="entry name" value="Sig_transdc_resp-reg_receiver"/>
</dbReference>
<dbReference type="SUPFAM" id="SSF52172">
    <property type="entry name" value="CheY-like"/>
    <property type="match status" value="1"/>
</dbReference>
<dbReference type="InterPro" id="IPR036388">
    <property type="entry name" value="WH-like_DNA-bd_sf"/>
</dbReference>
<dbReference type="InterPro" id="IPR016032">
    <property type="entry name" value="Sig_transdc_resp-reg_C-effctor"/>
</dbReference>
<name>A0A3N1HKV5_9ACTN</name>
<dbReference type="AlphaFoldDB" id="A0A3N1HKV5"/>